<dbReference type="AlphaFoldDB" id="F8P654"/>
<dbReference type="GO" id="GO:0000329">
    <property type="term" value="C:fungal-type vacuole membrane"/>
    <property type="evidence" value="ECO:0007669"/>
    <property type="project" value="TreeGrafter"/>
</dbReference>
<evidence type="ECO:0000313" key="6">
    <source>
        <dbReference type="EMBL" id="EGO20921.1"/>
    </source>
</evidence>
<keyword evidence="2 5" id="KW-0812">Transmembrane</keyword>
<dbReference type="InterPro" id="IPR011701">
    <property type="entry name" value="MFS"/>
</dbReference>
<protein>
    <recommendedName>
        <fullName evidence="7">Major facilitator superfamily (MFS) profile domain-containing protein</fullName>
    </recommendedName>
</protein>
<dbReference type="RefSeq" id="XP_007321878.1">
    <property type="nucleotide sequence ID" value="XM_007321816.1"/>
</dbReference>
<keyword evidence="4 5" id="KW-0472">Membrane</keyword>
<evidence type="ECO:0000256" key="2">
    <source>
        <dbReference type="ARBA" id="ARBA00022692"/>
    </source>
</evidence>
<dbReference type="OrthoDB" id="410267at2759"/>
<evidence type="ECO:0000256" key="5">
    <source>
        <dbReference type="SAM" id="Phobius"/>
    </source>
</evidence>
<dbReference type="GO" id="GO:0022857">
    <property type="term" value="F:transmembrane transporter activity"/>
    <property type="evidence" value="ECO:0007669"/>
    <property type="project" value="InterPro"/>
</dbReference>
<dbReference type="InterPro" id="IPR036259">
    <property type="entry name" value="MFS_trans_sf"/>
</dbReference>
<dbReference type="Gene3D" id="1.20.1250.20">
    <property type="entry name" value="MFS general substrate transporter like domains"/>
    <property type="match status" value="1"/>
</dbReference>
<feature type="transmembrane region" description="Helical" evidence="5">
    <location>
        <begin position="151"/>
        <end position="170"/>
    </location>
</feature>
<dbReference type="GeneID" id="18811852"/>
<feature type="transmembrane region" description="Helical" evidence="5">
    <location>
        <begin position="112"/>
        <end position="139"/>
    </location>
</feature>
<evidence type="ECO:0000256" key="4">
    <source>
        <dbReference type="ARBA" id="ARBA00023136"/>
    </source>
</evidence>
<comment type="subcellular location">
    <subcellularLocation>
        <location evidence="1">Membrane</location>
        <topology evidence="1">Multi-pass membrane protein</topology>
    </subcellularLocation>
</comment>
<accession>F8P654</accession>
<name>F8P654_SERL9</name>
<dbReference type="KEGG" id="sla:SERLADRAFT_397857"/>
<feature type="transmembrane region" description="Helical" evidence="5">
    <location>
        <begin position="83"/>
        <end position="105"/>
    </location>
</feature>
<feature type="non-terminal residue" evidence="6">
    <location>
        <position position="249"/>
    </location>
</feature>
<feature type="transmembrane region" description="Helical" evidence="5">
    <location>
        <begin position="15"/>
        <end position="34"/>
    </location>
</feature>
<feature type="transmembrane region" description="Helical" evidence="5">
    <location>
        <begin position="41"/>
        <end position="63"/>
    </location>
</feature>
<sequence length="249" mass="27088">MSPALVTHLKLTQPQLTTIALAGMMGQYPFAAVVGKIVDRFGPWACSLISACLFSTGYGMFSWEIAKTPDDITQPSASSFHRLTGFFFMAGLATVFSYFSSVFAASKNFPNYIGIASGTSMALFGLSPMFLSIIASRFFSYEDSGLDVTSFLRFLAITCGCVHVFGAMTLRIPDLADNTRLQLTVEDTEEQADVDERTALLQAPHKSIPGVEVQVVPVEVNGSALDLLKDRNFWLLAFVVFVILGSSEM</sequence>
<organism>
    <name type="scientific">Serpula lacrymans var. lacrymans (strain S7.9)</name>
    <name type="common">Dry rot fungus</name>
    <dbReference type="NCBI Taxonomy" id="578457"/>
    <lineage>
        <taxon>Eukaryota</taxon>
        <taxon>Fungi</taxon>
        <taxon>Dikarya</taxon>
        <taxon>Basidiomycota</taxon>
        <taxon>Agaricomycotina</taxon>
        <taxon>Agaricomycetes</taxon>
        <taxon>Agaricomycetidae</taxon>
        <taxon>Boletales</taxon>
        <taxon>Coniophorineae</taxon>
        <taxon>Serpulaceae</taxon>
        <taxon>Serpula</taxon>
    </lineage>
</organism>
<reference evidence="6" key="1">
    <citation type="submission" date="2011-04" db="EMBL/GenBank/DDBJ databases">
        <title>Evolution of plant cell wall degrading machinery underlies the functional diversity of forest fungi.</title>
        <authorList>
            <consortium name="US DOE Joint Genome Institute (JGI-PGF)"/>
            <person name="Eastwood D.C."/>
            <person name="Floudas D."/>
            <person name="Binder M."/>
            <person name="Majcherczyk A."/>
            <person name="Schneider P."/>
            <person name="Aerts A."/>
            <person name="Asiegbu F.O."/>
            <person name="Baker S.E."/>
            <person name="Barry K."/>
            <person name="Bendiksby M."/>
            <person name="Blumentritt M."/>
            <person name="Coutinho P.M."/>
            <person name="Cullen D."/>
            <person name="Cullen D."/>
            <person name="Gathman A."/>
            <person name="Goodell B."/>
            <person name="Henrissat B."/>
            <person name="Ihrmark K."/>
            <person name="Kauserud H."/>
            <person name="Kohler A."/>
            <person name="LaButti K."/>
            <person name="Lapidus A."/>
            <person name="Lavin J.L."/>
            <person name="Lee Y.-H."/>
            <person name="Lindquist E."/>
            <person name="Lilly W."/>
            <person name="Lucas S."/>
            <person name="Morin E."/>
            <person name="Murat C."/>
            <person name="Oguiza J.A."/>
            <person name="Park J."/>
            <person name="Pisabarro A.G."/>
            <person name="Riley R."/>
            <person name="Rosling A."/>
            <person name="Salamov A."/>
            <person name="Schmidt O."/>
            <person name="Schmutz J."/>
            <person name="Skrede I."/>
            <person name="Stenlid J."/>
            <person name="Wiebenga A."/>
            <person name="Xie X."/>
            <person name="Kues U."/>
            <person name="Hibbett D.S."/>
            <person name="Hoffmeister D."/>
            <person name="Hogberg N."/>
            <person name="Martin F."/>
            <person name="Grigoriev I.V."/>
            <person name="Watkinson S.C."/>
        </authorList>
    </citation>
    <scope>NUCLEOTIDE SEQUENCE</scope>
    <source>
        <strain evidence="6">S7.9</strain>
    </source>
</reference>
<dbReference type="PANTHER" id="PTHR21576:SF158">
    <property type="entry name" value="RIBOSOMAL RNA-PROCESSING PROTEIN 12-LIKE CONSERVED DOMAIN-CONTAINING PROTEIN"/>
    <property type="match status" value="1"/>
</dbReference>
<dbReference type="HOGENOM" id="CLU_1118020_0_0_1"/>
<dbReference type="PANTHER" id="PTHR21576">
    <property type="entry name" value="UNCHARACTERIZED NODULIN-LIKE PROTEIN"/>
    <property type="match status" value="1"/>
</dbReference>
<gene>
    <name evidence="6" type="ORF">SERLADRAFT_397857</name>
</gene>
<evidence type="ECO:0008006" key="7">
    <source>
        <dbReference type="Google" id="ProtNLM"/>
    </source>
</evidence>
<dbReference type="EMBL" id="GL945439">
    <property type="protein sequence ID" value="EGO20921.1"/>
    <property type="molecule type" value="Genomic_DNA"/>
</dbReference>
<evidence type="ECO:0000256" key="3">
    <source>
        <dbReference type="ARBA" id="ARBA00022989"/>
    </source>
</evidence>
<dbReference type="SUPFAM" id="SSF103473">
    <property type="entry name" value="MFS general substrate transporter"/>
    <property type="match status" value="1"/>
</dbReference>
<evidence type="ECO:0000256" key="1">
    <source>
        <dbReference type="ARBA" id="ARBA00004141"/>
    </source>
</evidence>
<dbReference type="Proteomes" id="UP000008064">
    <property type="component" value="Unassembled WGS sequence"/>
</dbReference>
<proteinExistence type="predicted"/>
<keyword evidence="3 5" id="KW-1133">Transmembrane helix</keyword>
<dbReference type="Pfam" id="PF07690">
    <property type="entry name" value="MFS_1"/>
    <property type="match status" value="1"/>
</dbReference>